<evidence type="ECO:0000313" key="5">
    <source>
        <dbReference type="EMBL" id="CAF1055095.1"/>
    </source>
</evidence>
<protein>
    <submittedName>
        <fullName evidence="4">Uncharacterized protein</fullName>
    </submittedName>
</protein>
<name>A0A813WTJ8_9BILA</name>
<keyword evidence="8" id="KW-1185">Reference proteome</keyword>
<dbReference type="InterPro" id="IPR051655">
    <property type="entry name" value="FAM161"/>
</dbReference>
<dbReference type="PANTHER" id="PTHR21501">
    <property type="entry name" value="PROTEIN FAM-161"/>
    <property type="match status" value="1"/>
</dbReference>
<dbReference type="PANTHER" id="PTHR21501:SF1">
    <property type="entry name" value="PROTEIN FAM-161"/>
    <property type="match status" value="1"/>
</dbReference>
<dbReference type="EMBL" id="CAJNOQ010001006">
    <property type="protein sequence ID" value="CAF0859584.1"/>
    <property type="molecule type" value="Genomic_DNA"/>
</dbReference>
<evidence type="ECO:0000256" key="3">
    <source>
        <dbReference type="SAM" id="MobiDB-lite"/>
    </source>
</evidence>
<comment type="caution">
    <text evidence="4">The sequence shown here is derived from an EMBL/GenBank/DDBJ whole genome shotgun (WGS) entry which is preliminary data.</text>
</comment>
<comment type="similarity">
    <text evidence="1">Belongs to the FAM161 family.</text>
</comment>
<dbReference type="InterPro" id="IPR019579">
    <property type="entry name" value="FAM161A/B"/>
</dbReference>
<dbReference type="EMBL" id="CAJOBC010001006">
    <property type="protein sequence ID" value="CAF3647237.1"/>
    <property type="molecule type" value="Genomic_DNA"/>
</dbReference>
<dbReference type="GO" id="GO:0044782">
    <property type="term" value="P:cilium organization"/>
    <property type="evidence" value="ECO:0007669"/>
    <property type="project" value="TreeGrafter"/>
</dbReference>
<dbReference type="Proteomes" id="UP000677228">
    <property type="component" value="Unassembled WGS sequence"/>
</dbReference>
<dbReference type="GO" id="GO:0005929">
    <property type="term" value="C:cilium"/>
    <property type="evidence" value="ECO:0007669"/>
    <property type="project" value="TreeGrafter"/>
</dbReference>
<dbReference type="GO" id="GO:0005856">
    <property type="term" value="C:cytoskeleton"/>
    <property type="evidence" value="ECO:0007669"/>
    <property type="project" value="UniProtKB-ARBA"/>
</dbReference>
<dbReference type="EMBL" id="CAJOBA010008143">
    <property type="protein sequence ID" value="CAF3821386.1"/>
    <property type="molecule type" value="Genomic_DNA"/>
</dbReference>
<dbReference type="EMBL" id="CAJNOK010008131">
    <property type="protein sequence ID" value="CAF1055095.1"/>
    <property type="molecule type" value="Genomic_DNA"/>
</dbReference>
<dbReference type="Proteomes" id="UP000663829">
    <property type="component" value="Unassembled WGS sequence"/>
</dbReference>
<evidence type="ECO:0000313" key="7">
    <source>
        <dbReference type="EMBL" id="CAF3821386.1"/>
    </source>
</evidence>
<evidence type="ECO:0000313" key="8">
    <source>
        <dbReference type="Proteomes" id="UP000663829"/>
    </source>
</evidence>
<evidence type="ECO:0000256" key="1">
    <source>
        <dbReference type="ARBA" id="ARBA00006663"/>
    </source>
</evidence>
<proteinExistence type="inferred from homology"/>
<dbReference type="AlphaFoldDB" id="A0A813WTJ8"/>
<feature type="region of interest" description="Disordered" evidence="3">
    <location>
        <begin position="87"/>
        <end position="126"/>
    </location>
</feature>
<dbReference type="OrthoDB" id="2150121at2759"/>
<organism evidence="4 8">
    <name type="scientific">Didymodactylos carnosus</name>
    <dbReference type="NCBI Taxonomy" id="1234261"/>
    <lineage>
        <taxon>Eukaryota</taxon>
        <taxon>Metazoa</taxon>
        <taxon>Spiralia</taxon>
        <taxon>Gnathifera</taxon>
        <taxon>Rotifera</taxon>
        <taxon>Eurotatoria</taxon>
        <taxon>Bdelloidea</taxon>
        <taxon>Philodinida</taxon>
        <taxon>Philodinidae</taxon>
        <taxon>Didymodactylos</taxon>
    </lineage>
</organism>
<evidence type="ECO:0000313" key="4">
    <source>
        <dbReference type="EMBL" id="CAF0859584.1"/>
    </source>
</evidence>
<evidence type="ECO:0000256" key="2">
    <source>
        <dbReference type="ARBA" id="ARBA00023054"/>
    </source>
</evidence>
<feature type="region of interest" description="Disordered" evidence="3">
    <location>
        <begin position="362"/>
        <end position="385"/>
    </location>
</feature>
<gene>
    <name evidence="4" type="ORF">GPM918_LOCUS6513</name>
    <name evidence="5" type="ORF">OVA965_LOCUS17135</name>
    <name evidence="6" type="ORF">SRO942_LOCUS6513</name>
    <name evidence="7" type="ORF">TMI583_LOCUS17143</name>
</gene>
<feature type="region of interest" description="Disordered" evidence="3">
    <location>
        <begin position="524"/>
        <end position="564"/>
    </location>
</feature>
<accession>A0A813WTJ8</accession>
<reference evidence="4" key="1">
    <citation type="submission" date="2021-02" db="EMBL/GenBank/DDBJ databases">
        <authorList>
            <person name="Nowell W R."/>
        </authorList>
    </citation>
    <scope>NUCLEOTIDE SEQUENCE</scope>
</reference>
<feature type="compositionally biased region" description="Basic and acidic residues" evidence="3">
    <location>
        <begin position="528"/>
        <end position="551"/>
    </location>
</feature>
<dbReference type="Pfam" id="PF10595">
    <property type="entry name" value="FAM161A_B"/>
    <property type="match status" value="1"/>
</dbReference>
<evidence type="ECO:0000313" key="6">
    <source>
        <dbReference type="EMBL" id="CAF3647237.1"/>
    </source>
</evidence>
<dbReference type="Proteomes" id="UP000681722">
    <property type="component" value="Unassembled WGS sequence"/>
</dbReference>
<sequence>MIVYKNNLISKLSIKPNEDTFLKTLEQTRQEQRLQLAKTEHDYYQLKDYDREQTYSNHSLQEQLHATQSYVFPYHEETLSTITNNILTTKPPLPDRSRNNVLSPKRSTRSPSPGFITEDQNNSVLGFDRQRSQNILRHDEDHSDCPHRTKSHVNYVATNSNNSKKHIHTMGNEFESDDYLYETSNENRHSRSPSAPVSSSWAGRATVPEPFNLTNSMAIDNIHRRKCMHEIEVDKIQKEVDDEINLGRSFRANPVPTHVNLPLYEKIKQDQRLRRENARYMTKEYLHSISKPFSFDSREKTKLLLRRHSFSGDLRSITQQSHFKAKPLPDFYYKTSKDLEQTKEQELHRHVKKQMRAKELLRQSKLPDNMRKRQQKRSLSANDLSRKKLNQLGLQEYSFKPKTNGYYIPNYDKMHRQFISNMESSKQLRSPTKCKPFLLYTNLIPSKKEKILNDIKNDEQIRRSQTFQIKGKQVKRAASANNQPDRKTTTTIKSQTFGIKDSGLHSSINMNVNKSISFEESIPTKMTESQRLRESVNRKKRHDDEKKELFEKSFQQSRSMKDRRLREKIREKAKLNDKSLIHKTKNEQKMRNLRQSMRRSNSDYAEQLDKIQERVERRPLLLEQHSQMTALKEVEKKIQHAMKIGGITENDLMRLSSNPSDV</sequence>
<dbReference type="Proteomes" id="UP000682733">
    <property type="component" value="Unassembled WGS sequence"/>
</dbReference>
<feature type="region of interest" description="Disordered" evidence="3">
    <location>
        <begin position="184"/>
        <end position="204"/>
    </location>
</feature>
<keyword evidence="2" id="KW-0175">Coiled coil</keyword>